<keyword evidence="3" id="KW-1185">Reference proteome</keyword>
<accession>A0A0F0GM09</accession>
<dbReference type="AlphaFoldDB" id="A0A0F0GM09"/>
<reference evidence="2 3" key="1">
    <citation type="submission" date="2015-02" db="EMBL/GenBank/DDBJ databases">
        <authorList>
            <person name="Ju K.-S."/>
            <person name="Doroghazi J.R."/>
            <person name="Metcalf W."/>
        </authorList>
    </citation>
    <scope>NUCLEOTIDE SEQUENCE [LARGE SCALE GENOMIC DNA]</scope>
    <source>
        <strain evidence="2 3">NRRL B-16140</strain>
    </source>
</reference>
<evidence type="ECO:0000313" key="3">
    <source>
        <dbReference type="Proteomes" id="UP000033393"/>
    </source>
</evidence>
<keyword evidence="1" id="KW-0812">Transmembrane</keyword>
<evidence type="ECO:0000313" key="2">
    <source>
        <dbReference type="EMBL" id="KJK44375.1"/>
    </source>
</evidence>
<dbReference type="PATRIC" id="fig|68170.10.peg.7750"/>
<organism evidence="2 3">
    <name type="scientific">Lentzea aerocolonigenes</name>
    <name type="common">Lechevalieria aerocolonigenes</name>
    <name type="synonym">Saccharothrix aerocolonigenes</name>
    <dbReference type="NCBI Taxonomy" id="68170"/>
    <lineage>
        <taxon>Bacteria</taxon>
        <taxon>Bacillati</taxon>
        <taxon>Actinomycetota</taxon>
        <taxon>Actinomycetes</taxon>
        <taxon>Pseudonocardiales</taxon>
        <taxon>Pseudonocardiaceae</taxon>
        <taxon>Lentzea</taxon>
    </lineage>
</organism>
<dbReference type="EMBL" id="JYJG01000248">
    <property type="protein sequence ID" value="KJK44375.1"/>
    <property type="molecule type" value="Genomic_DNA"/>
</dbReference>
<dbReference type="Proteomes" id="UP000033393">
    <property type="component" value="Unassembled WGS sequence"/>
</dbReference>
<feature type="transmembrane region" description="Helical" evidence="1">
    <location>
        <begin position="43"/>
        <end position="64"/>
    </location>
</feature>
<protein>
    <submittedName>
        <fullName evidence="2">Uncharacterized protein</fullName>
    </submittedName>
</protein>
<proteinExistence type="predicted"/>
<keyword evidence="1" id="KW-0472">Membrane</keyword>
<gene>
    <name evidence="2" type="ORF">UK23_29570</name>
</gene>
<dbReference type="STRING" id="68170.GCA_000974445_01076"/>
<keyword evidence="1" id="KW-1133">Transmembrane helix</keyword>
<sequence length="72" mass="7669">MGVMAAESRFQRRAKLIGTRARAFVRRWRSGVLVTSGLGFLSAAAWTLHTVAGLAAVGISLLLVDLGTRGRS</sequence>
<evidence type="ECO:0000256" key="1">
    <source>
        <dbReference type="SAM" id="Phobius"/>
    </source>
</evidence>
<name>A0A0F0GM09_LENAE</name>
<comment type="caution">
    <text evidence="2">The sequence shown here is derived from an EMBL/GenBank/DDBJ whole genome shotgun (WGS) entry which is preliminary data.</text>
</comment>